<dbReference type="InterPro" id="IPR009057">
    <property type="entry name" value="Homeodomain-like_sf"/>
</dbReference>
<evidence type="ECO:0000313" key="11">
    <source>
        <dbReference type="Proteomes" id="UP000694941"/>
    </source>
</evidence>
<evidence type="ECO:0000256" key="5">
    <source>
        <dbReference type="ARBA" id="ARBA00023242"/>
    </source>
</evidence>
<feature type="compositionally biased region" description="Polar residues" evidence="9">
    <location>
        <begin position="144"/>
        <end position="153"/>
    </location>
</feature>
<feature type="region of interest" description="Disordered" evidence="9">
    <location>
        <begin position="220"/>
        <end position="254"/>
    </location>
</feature>
<dbReference type="CDD" id="cd00086">
    <property type="entry name" value="homeodomain"/>
    <property type="match status" value="1"/>
</dbReference>
<comment type="subcellular location">
    <subcellularLocation>
        <location evidence="1 7 8">Nucleus</location>
    </subcellularLocation>
</comment>
<accession>A0ABM1BCU8</accession>
<proteinExistence type="inferred from homology"/>
<evidence type="ECO:0000256" key="7">
    <source>
        <dbReference type="PROSITE-ProRule" id="PRU00108"/>
    </source>
</evidence>
<organism evidence="11 12">
    <name type="scientific">Limulus polyphemus</name>
    <name type="common">Atlantic horseshoe crab</name>
    <dbReference type="NCBI Taxonomy" id="6850"/>
    <lineage>
        <taxon>Eukaryota</taxon>
        <taxon>Metazoa</taxon>
        <taxon>Ecdysozoa</taxon>
        <taxon>Arthropoda</taxon>
        <taxon>Chelicerata</taxon>
        <taxon>Merostomata</taxon>
        <taxon>Xiphosura</taxon>
        <taxon>Limulidae</taxon>
        <taxon>Limulus</taxon>
    </lineage>
</organism>
<dbReference type="PRINTS" id="PR00024">
    <property type="entry name" value="HOMEOBOX"/>
</dbReference>
<dbReference type="Proteomes" id="UP000694941">
    <property type="component" value="Unplaced"/>
</dbReference>
<dbReference type="InterPro" id="IPR020479">
    <property type="entry name" value="HD_metazoa"/>
</dbReference>
<dbReference type="Pfam" id="PF00046">
    <property type="entry name" value="Homeodomain"/>
    <property type="match status" value="1"/>
</dbReference>
<dbReference type="PROSITE" id="PS00027">
    <property type="entry name" value="HOMEOBOX_1"/>
    <property type="match status" value="1"/>
</dbReference>
<dbReference type="InterPro" id="IPR052002">
    <property type="entry name" value="Even-skipped_HD"/>
</dbReference>
<keyword evidence="5 7" id="KW-0539">Nucleus</keyword>
<dbReference type="PANTHER" id="PTHR46294:SF4">
    <property type="entry name" value="SEGMENTATION PROTEIN EVEN-SKIPPED"/>
    <property type="match status" value="1"/>
</dbReference>
<dbReference type="RefSeq" id="XP_013779418.2">
    <property type="nucleotide sequence ID" value="XM_013923964.2"/>
</dbReference>
<keyword evidence="11" id="KW-1185">Reference proteome</keyword>
<protein>
    <submittedName>
        <fullName evidence="12">Homeobox even-skipped homolog protein 1-like</fullName>
    </submittedName>
</protein>
<reference evidence="12" key="1">
    <citation type="submission" date="2025-08" db="UniProtKB">
        <authorList>
            <consortium name="RefSeq"/>
        </authorList>
    </citation>
    <scope>IDENTIFICATION</scope>
    <source>
        <tissue evidence="12">Muscle</tissue>
    </source>
</reference>
<keyword evidence="3 7" id="KW-0238">DNA-binding</keyword>
<evidence type="ECO:0000256" key="6">
    <source>
        <dbReference type="ARBA" id="ARBA00038449"/>
    </source>
</evidence>
<feature type="domain" description="Homeobox" evidence="10">
    <location>
        <begin position="9"/>
        <end position="69"/>
    </location>
</feature>
<feature type="compositionally biased region" description="Polar residues" evidence="9">
    <location>
        <begin position="220"/>
        <end position="242"/>
    </location>
</feature>
<dbReference type="PROSITE" id="PS50071">
    <property type="entry name" value="HOMEOBOX_2"/>
    <property type="match status" value="1"/>
</dbReference>
<dbReference type="SMART" id="SM00389">
    <property type="entry name" value="HOX"/>
    <property type="match status" value="1"/>
</dbReference>
<feature type="DNA-binding region" description="Homeobox" evidence="7">
    <location>
        <begin position="11"/>
        <end position="70"/>
    </location>
</feature>
<dbReference type="SUPFAM" id="SSF46689">
    <property type="entry name" value="Homeodomain-like"/>
    <property type="match status" value="1"/>
</dbReference>
<comment type="similarity">
    <text evidence="6">Belongs to the even-skipped homeobox family.</text>
</comment>
<dbReference type="Gene3D" id="1.10.10.60">
    <property type="entry name" value="Homeodomain-like"/>
    <property type="match status" value="1"/>
</dbReference>
<sequence>MKDSALDLNNIRRYRTAFTREQLARLEKEFCRESYVSRPRRCELAAALNLPESTIKVWFQNRRMKDKRQRMAFAWPYADPHFAAYMLNAAAAASAGGYPYALPAGAMSFGYYGTLTPFGRYHPYNLPVRPQSTLITSPYLRPTSGPSTESVSLTSGTNGPTTPMNPPTFPDALNGHFHACGPSPALSAATDPCRCQLFSYPGLGVGLGVGVAPGTNSNTNLSIQSPLRCPSQTTSENPSRPSLFQPYKADVERV</sequence>
<evidence type="ECO:0000256" key="3">
    <source>
        <dbReference type="ARBA" id="ARBA00023125"/>
    </source>
</evidence>
<evidence type="ECO:0000256" key="2">
    <source>
        <dbReference type="ARBA" id="ARBA00022473"/>
    </source>
</evidence>
<evidence type="ECO:0000256" key="8">
    <source>
        <dbReference type="RuleBase" id="RU000682"/>
    </source>
</evidence>
<dbReference type="InterPro" id="IPR001356">
    <property type="entry name" value="HD"/>
</dbReference>
<dbReference type="GeneID" id="106463880"/>
<name>A0ABM1BCU8_LIMPO</name>
<evidence type="ECO:0000256" key="9">
    <source>
        <dbReference type="SAM" id="MobiDB-lite"/>
    </source>
</evidence>
<dbReference type="InterPro" id="IPR017970">
    <property type="entry name" value="Homeobox_CS"/>
</dbReference>
<evidence type="ECO:0000256" key="1">
    <source>
        <dbReference type="ARBA" id="ARBA00004123"/>
    </source>
</evidence>
<evidence type="ECO:0000313" key="12">
    <source>
        <dbReference type="RefSeq" id="XP_013779418.2"/>
    </source>
</evidence>
<evidence type="ECO:0000259" key="10">
    <source>
        <dbReference type="PROSITE" id="PS50071"/>
    </source>
</evidence>
<keyword evidence="4 7" id="KW-0371">Homeobox</keyword>
<dbReference type="PANTHER" id="PTHR46294">
    <property type="entry name" value="SEGMENTATION PROTEIN EVEN-SKIPPED"/>
    <property type="match status" value="1"/>
</dbReference>
<evidence type="ECO:0000256" key="4">
    <source>
        <dbReference type="ARBA" id="ARBA00023155"/>
    </source>
</evidence>
<feature type="region of interest" description="Disordered" evidence="9">
    <location>
        <begin position="135"/>
        <end position="169"/>
    </location>
</feature>
<keyword evidence="2" id="KW-0217">Developmental protein</keyword>
<gene>
    <name evidence="12" type="primary">LOC106463880</name>
</gene>